<dbReference type="GO" id="GO:0032259">
    <property type="term" value="P:methylation"/>
    <property type="evidence" value="ECO:0007669"/>
    <property type="project" value="UniProtKB-KW"/>
</dbReference>
<protein>
    <submittedName>
        <fullName evidence="2">SAM-dependent methyltransferase</fullName>
    </submittedName>
</protein>
<dbReference type="CDD" id="cd02440">
    <property type="entry name" value="AdoMet_MTases"/>
    <property type="match status" value="1"/>
</dbReference>
<proteinExistence type="predicted"/>
<dbReference type="Proteomes" id="UP000273022">
    <property type="component" value="Unassembled WGS sequence"/>
</dbReference>
<reference evidence="2 3" key="1">
    <citation type="submission" date="2018-09" db="EMBL/GenBank/DDBJ databases">
        <title>Phylogeny of the Shewanellaceae, and recommendation for two new genera, Pseudoshewanella and Parashewanella.</title>
        <authorList>
            <person name="Wang G."/>
        </authorList>
    </citation>
    <scope>NUCLEOTIDE SEQUENCE [LARGE SCALE GENOMIC DNA]</scope>
    <source>
        <strain evidence="2 3">KCTC 22492</strain>
    </source>
</reference>
<dbReference type="Gene3D" id="3.40.50.150">
    <property type="entry name" value="Vaccinia Virus protein VP39"/>
    <property type="match status" value="1"/>
</dbReference>
<comment type="caution">
    <text evidence="2">The sequence shown here is derived from an EMBL/GenBank/DDBJ whole genome shotgun (WGS) entry which is preliminary data.</text>
</comment>
<dbReference type="InterPro" id="IPR029063">
    <property type="entry name" value="SAM-dependent_MTases_sf"/>
</dbReference>
<organism evidence="2 3">
    <name type="scientific">Parashewanella spongiae</name>
    <dbReference type="NCBI Taxonomy" id="342950"/>
    <lineage>
        <taxon>Bacteria</taxon>
        <taxon>Pseudomonadati</taxon>
        <taxon>Pseudomonadota</taxon>
        <taxon>Gammaproteobacteria</taxon>
        <taxon>Alteromonadales</taxon>
        <taxon>Shewanellaceae</taxon>
        <taxon>Parashewanella</taxon>
    </lineage>
</organism>
<gene>
    <name evidence="2" type="ORF">D5R81_12140</name>
</gene>
<feature type="domain" description="Methyltransferase type 11" evidence="1">
    <location>
        <begin position="65"/>
        <end position="116"/>
    </location>
</feature>
<evidence type="ECO:0000313" key="2">
    <source>
        <dbReference type="EMBL" id="RJY12953.1"/>
    </source>
</evidence>
<dbReference type="RefSeq" id="WP_121853903.1">
    <property type="nucleotide sequence ID" value="NZ_CP037952.1"/>
</dbReference>
<keyword evidence="2" id="KW-0808">Transferase</keyword>
<dbReference type="SUPFAM" id="SSF53335">
    <property type="entry name" value="S-adenosyl-L-methionine-dependent methyltransferases"/>
    <property type="match status" value="1"/>
</dbReference>
<dbReference type="Pfam" id="PF08241">
    <property type="entry name" value="Methyltransf_11"/>
    <property type="match status" value="1"/>
</dbReference>
<sequence>MKHKPKSWSAIPNGDDVKNALNESISKMMPSMFGYHLAKLGTLAADFDTSDSPIIHQFSVKEVEPSNIIADFTHLPFEKKSIDCVISVLLLEFERNPFRILREINRVLISGGHLVIVGCNPLSSMVLGKMLPNKKQKFPWSGQFFSAHRVKDWLEVLGYQVLEEKRLVYHPLIGRYCENSLWQSWMESLLPFSGSFYVINAKKIECPLTPSRAWKRKRARNWSTAPTAGRISEFNSKESD</sequence>
<evidence type="ECO:0000313" key="3">
    <source>
        <dbReference type="Proteomes" id="UP000273022"/>
    </source>
</evidence>
<keyword evidence="2" id="KW-0489">Methyltransferase</keyword>
<dbReference type="OrthoDB" id="6191410at2"/>
<accession>A0A3A6TLE2</accession>
<evidence type="ECO:0000259" key="1">
    <source>
        <dbReference type="Pfam" id="PF08241"/>
    </source>
</evidence>
<keyword evidence="3" id="KW-1185">Reference proteome</keyword>
<dbReference type="AlphaFoldDB" id="A0A3A6TLE2"/>
<dbReference type="GO" id="GO:0008757">
    <property type="term" value="F:S-adenosylmethionine-dependent methyltransferase activity"/>
    <property type="evidence" value="ECO:0007669"/>
    <property type="project" value="InterPro"/>
</dbReference>
<dbReference type="InterPro" id="IPR013216">
    <property type="entry name" value="Methyltransf_11"/>
</dbReference>
<dbReference type="EMBL" id="QYYH01000072">
    <property type="protein sequence ID" value="RJY12953.1"/>
    <property type="molecule type" value="Genomic_DNA"/>
</dbReference>
<name>A0A3A6TLE2_9GAMM</name>